<evidence type="ECO:0000313" key="3">
    <source>
        <dbReference type="Proteomes" id="UP001629244"/>
    </source>
</evidence>
<dbReference type="Proteomes" id="UP001629244">
    <property type="component" value="Unassembled WGS sequence"/>
</dbReference>
<organism evidence="2 3">
    <name type="scientific">Sphingomonas plantiphila</name>
    <dbReference type="NCBI Taxonomy" id="3163295"/>
    <lineage>
        <taxon>Bacteria</taxon>
        <taxon>Pseudomonadati</taxon>
        <taxon>Pseudomonadota</taxon>
        <taxon>Alphaproteobacteria</taxon>
        <taxon>Sphingomonadales</taxon>
        <taxon>Sphingomonadaceae</taxon>
        <taxon>Sphingomonas</taxon>
    </lineage>
</organism>
<keyword evidence="1" id="KW-0732">Signal</keyword>
<comment type="caution">
    <text evidence="2">The sequence shown here is derived from an EMBL/GenBank/DDBJ whole genome shotgun (WGS) entry which is preliminary data.</text>
</comment>
<evidence type="ECO:0000313" key="2">
    <source>
        <dbReference type="EMBL" id="MFL9840949.1"/>
    </source>
</evidence>
<feature type="signal peptide" evidence="1">
    <location>
        <begin position="1"/>
        <end position="20"/>
    </location>
</feature>
<sequence>MARWPWLAALAVALAVPVLASTYSTVEKTCPVGGQKFKFQQLGSISTWDALPDGMPIGSGLFPIALPLCPGNGLVMFRDFTPEEVAKLAAYIEGETYRGLRASGETPYYLAFHTARMLGDVGPDWLLLSASWEAKNAGPPAAARAARYNEEFVGLAKARPADPGDFESIALRARAANALRELGRFDEAEALRASIVIASDAGGDTEDAKEYREGWTSYLDALAAPIARADPTRAPIDMMRNEQAAYRCLARAYAAKYDEPEPPALTPFEVQYCARPELAGTIAELRKELAER</sequence>
<evidence type="ECO:0000256" key="1">
    <source>
        <dbReference type="SAM" id="SignalP"/>
    </source>
</evidence>
<dbReference type="RefSeq" id="WP_408077868.1">
    <property type="nucleotide sequence ID" value="NZ_JBELQC010000001.1"/>
</dbReference>
<proteinExistence type="predicted"/>
<protein>
    <recommendedName>
        <fullName evidence="4">Tetratricopeptide repeat-containing protein</fullName>
    </recommendedName>
</protein>
<feature type="chain" id="PRO_5045223885" description="Tetratricopeptide repeat-containing protein" evidence="1">
    <location>
        <begin position="21"/>
        <end position="292"/>
    </location>
</feature>
<gene>
    <name evidence="2" type="ORF">ABS767_08255</name>
</gene>
<keyword evidence="3" id="KW-1185">Reference proteome</keyword>
<dbReference type="EMBL" id="JBELQC010000001">
    <property type="protein sequence ID" value="MFL9840949.1"/>
    <property type="molecule type" value="Genomic_DNA"/>
</dbReference>
<name>A0ABW8YLT2_9SPHN</name>
<evidence type="ECO:0008006" key="4">
    <source>
        <dbReference type="Google" id="ProtNLM"/>
    </source>
</evidence>
<reference evidence="2 3" key="1">
    <citation type="submission" date="2024-06" db="EMBL/GenBank/DDBJ databases">
        <authorList>
            <person name="Kaempfer P."/>
            <person name="Viver T."/>
        </authorList>
    </citation>
    <scope>NUCLEOTIDE SEQUENCE [LARGE SCALE GENOMIC DNA]</scope>
    <source>
        <strain evidence="2 3">ST-64</strain>
    </source>
</reference>
<accession>A0ABW8YLT2</accession>